<accession>A0A975BK73</accession>
<dbReference type="Proteomes" id="UP000663722">
    <property type="component" value="Chromosome"/>
</dbReference>
<evidence type="ECO:0000313" key="3">
    <source>
        <dbReference type="Proteomes" id="UP000663722"/>
    </source>
</evidence>
<keyword evidence="3" id="KW-1185">Reference proteome</keyword>
<evidence type="ECO:0000256" key="1">
    <source>
        <dbReference type="SAM" id="Phobius"/>
    </source>
</evidence>
<dbReference type="KEGG" id="dmm:dnm_030430"/>
<proteinExistence type="predicted"/>
<gene>
    <name evidence="2" type="ORF">dnm_030430</name>
</gene>
<evidence type="ECO:0000313" key="2">
    <source>
        <dbReference type="EMBL" id="QTA87016.1"/>
    </source>
</evidence>
<feature type="transmembrane region" description="Helical" evidence="1">
    <location>
        <begin position="12"/>
        <end position="29"/>
    </location>
</feature>
<dbReference type="PROSITE" id="PS51257">
    <property type="entry name" value="PROKAR_LIPOPROTEIN"/>
    <property type="match status" value="1"/>
</dbReference>
<keyword evidence="1" id="KW-1133">Transmembrane helix</keyword>
<protein>
    <submittedName>
        <fullName evidence="2">Uncharacterized protein</fullName>
    </submittedName>
</protein>
<name>A0A975BK73_9BACT</name>
<sequence length="43" mass="4695">MSDFRSSDADHVLFGLGLCACLLFLRILPGQETAVISDRIVTL</sequence>
<keyword evidence="1" id="KW-0472">Membrane</keyword>
<dbReference type="AlphaFoldDB" id="A0A975BK73"/>
<dbReference type="EMBL" id="CP061800">
    <property type="protein sequence ID" value="QTA87016.1"/>
    <property type="molecule type" value="Genomic_DNA"/>
</dbReference>
<keyword evidence="1" id="KW-0812">Transmembrane</keyword>
<reference evidence="2" key="1">
    <citation type="journal article" date="2021" name="Microb. Physiol.">
        <title>Proteogenomic Insights into the Physiology of Marine, Sulfate-Reducing, Filamentous Desulfonema limicola and Desulfonema magnum.</title>
        <authorList>
            <person name="Schnaars V."/>
            <person name="Wohlbrand L."/>
            <person name="Scheve S."/>
            <person name="Hinrichs C."/>
            <person name="Reinhardt R."/>
            <person name="Rabus R."/>
        </authorList>
    </citation>
    <scope>NUCLEOTIDE SEQUENCE</scope>
    <source>
        <strain evidence="2">4be13</strain>
    </source>
</reference>
<organism evidence="2 3">
    <name type="scientific">Desulfonema magnum</name>
    <dbReference type="NCBI Taxonomy" id="45655"/>
    <lineage>
        <taxon>Bacteria</taxon>
        <taxon>Pseudomonadati</taxon>
        <taxon>Thermodesulfobacteriota</taxon>
        <taxon>Desulfobacteria</taxon>
        <taxon>Desulfobacterales</taxon>
        <taxon>Desulfococcaceae</taxon>
        <taxon>Desulfonema</taxon>
    </lineage>
</organism>